<sequence length="98" mass="11035">MFCVVYIPDERRAKCTISCTIDTDDQFPFVFLVFGGRHGRSDPRRCSDKEGNRASEGEEREGGPVGKRDEYLDPVLLSGWCCDGERRCGGDEMLLLVL</sequence>
<accession>A0A5B7CL53</accession>
<dbReference type="EMBL" id="VSRR010000095">
    <property type="protein sequence ID" value="MPC09965.1"/>
    <property type="molecule type" value="Genomic_DNA"/>
</dbReference>
<keyword evidence="3" id="KW-1185">Reference proteome</keyword>
<gene>
    <name evidence="2" type="ORF">E2C01_002586</name>
</gene>
<feature type="compositionally biased region" description="Basic and acidic residues" evidence="1">
    <location>
        <begin position="39"/>
        <end position="68"/>
    </location>
</feature>
<reference evidence="2 3" key="1">
    <citation type="submission" date="2019-05" db="EMBL/GenBank/DDBJ databases">
        <title>Another draft genome of Portunus trituberculatus and its Hox gene families provides insights of decapod evolution.</title>
        <authorList>
            <person name="Jeong J.-H."/>
            <person name="Song I."/>
            <person name="Kim S."/>
            <person name="Choi T."/>
            <person name="Kim D."/>
            <person name="Ryu S."/>
            <person name="Kim W."/>
        </authorList>
    </citation>
    <scope>NUCLEOTIDE SEQUENCE [LARGE SCALE GENOMIC DNA]</scope>
    <source>
        <tissue evidence="2">Muscle</tissue>
    </source>
</reference>
<evidence type="ECO:0000313" key="2">
    <source>
        <dbReference type="EMBL" id="MPC09965.1"/>
    </source>
</evidence>
<proteinExistence type="predicted"/>
<evidence type="ECO:0000313" key="3">
    <source>
        <dbReference type="Proteomes" id="UP000324222"/>
    </source>
</evidence>
<name>A0A5B7CL53_PORTR</name>
<evidence type="ECO:0000256" key="1">
    <source>
        <dbReference type="SAM" id="MobiDB-lite"/>
    </source>
</evidence>
<dbReference type="AlphaFoldDB" id="A0A5B7CL53"/>
<organism evidence="2 3">
    <name type="scientific">Portunus trituberculatus</name>
    <name type="common">Swimming crab</name>
    <name type="synonym">Neptunus trituberculatus</name>
    <dbReference type="NCBI Taxonomy" id="210409"/>
    <lineage>
        <taxon>Eukaryota</taxon>
        <taxon>Metazoa</taxon>
        <taxon>Ecdysozoa</taxon>
        <taxon>Arthropoda</taxon>
        <taxon>Crustacea</taxon>
        <taxon>Multicrustacea</taxon>
        <taxon>Malacostraca</taxon>
        <taxon>Eumalacostraca</taxon>
        <taxon>Eucarida</taxon>
        <taxon>Decapoda</taxon>
        <taxon>Pleocyemata</taxon>
        <taxon>Brachyura</taxon>
        <taxon>Eubrachyura</taxon>
        <taxon>Portunoidea</taxon>
        <taxon>Portunidae</taxon>
        <taxon>Portuninae</taxon>
        <taxon>Portunus</taxon>
    </lineage>
</organism>
<comment type="caution">
    <text evidence="2">The sequence shown here is derived from an EMBL/GenBank/DDBJ whole genome shotgun (WGS) entry which is preliminary data.</text>
</comment>
<protein>
    <submittedName>
        <fullName evidence="2">Uncharacterized protein</fullName>
    </submittedName>
</protein>
<feature type="region of interest" description="Disordered" evidence="1">
    <location>
        <begin position="36"/>
        <end position="68"/>
    </location>
</feature>
<dbReference type="Proteomes" id="UP000324222">
    <property type="component" value="Unassembled WGS sequence"/>
</dbReference>